<dbReference type="Proteomes" id="UP000789342">
    <property type="component" value="Unassembled WGS sequence"/>
</dbReference>
<evidence type="ECO:0000313" key="1">
    <source>
        <dbReference type="EMBL" id="CAG8595955.1"/>
    </source>
</evidence>
<reference evidence="1" key="1">
    <citation type="submission" date="2021-06" db="EMBL/GenBank/DDBJ databases">
        <authorList>
            <person name="Kallberg Y."/>
            <person name="Tangrot J."/>
            <person name="Rosling A."/>
        </authorList>
    </citation>
    <scope>NUCLEOTIDE SEQUENCE</scope>
    <source>
        <strain evidence="1">CL551</strain>
    </source>
</reference>
<sequence>MPKEIKKQKERKVYSEPSLEQITALKKRAVVDNTHKSTQNWLKQFELYRQDTNLPGTIEDIADVKQLEDELIKYFTVMRKNNETPYSISSIHLWTVLNGKFYELSKLGYNEIKDSNALTLEEIKIILNNSTTSKESPREASNFIKQKNEEGYIIKIYKSKTNQRTADCPGQAETFNIPNLSD</sequence>
<keyword evidence="2" id="KW-1185">Reference proteome</keyword>
<accession>A0A9N9C9L6</accession>
<comment type="caution">
    <text evidence="1">The sequence shown here is derived from an EMBL/GenBank/DDBJ whole genome shotgun (WGS) entry which is preliminary data.</text>
</comment>
<dbReference type="AlphaFoldDB" id="A0A9N9C9L6"/>
<feature type="non-terminal residue" evidence="1">
    <location>
        <position position="182"/>
    </location>
</feature>
<gene>
    <name evidence="1" type="ORF">AMORRO_LOCUS7563</name>
</gene>
<dbReference type="EMBL" id="CAJVPV010005787">
    <property type="protein sequence ID" value="CAG8595955.1"/>
    <property type="molecule type" value="Genomic_DNA"/>
</dbReference>
<organism evidence="1 2">
    <name type="scientific">Acaulospora morrowiae</name>
    <dbReference type="NCBI Taxonomy" id="94023"/>
    <lineage>
        <taxon>Eukaryota</taxon>
        <taxon>Fungi</taxon>
        <taxon>Fungi incertae sedis</taxon>
        <taxon>Mucoromycota</taxon>
        <taxon>Glomeromycotina</taxon>
        <taxon>Glomeromycetes</taxon>
        <taxon>Diversisporales</taxon>
        <taxon>Acaulosporaceae</taxon>
        <taxon>Acaulospora</taxon>
    </lineage>
</organism>
<dbReference type="OrthoDB" id="2406364at2759"/>
<name>A0A9N9C9L6_9GLOM</name>
<proteinExistence type="predicted"/>
<protein>
    <submittedName>
        <fullName evidence="1">1739_t:CDS:1</fullName>
    </submittedName>
</protein>
<evidence type="ECO:0000313" key="2">
    <source>
        <dbReference type="Proteomes" id="UP000789342"/>
    </source>
</evidence>